<evidence type="ECO:0000313" key="1">
    <source>
        <dbReference type="EMBL" id="SEQ14089.1"/>
    </source>
</evidence>
<proteinExistence type="predicted"/>
<dbReference type="InterPro" id="IPR036583">
    <property type="entry name" value="23S_rRNA_IVS_sf"/>
</dbReference>
<dbReference type="STRING" id="478744.SAMN05444359_10644"/>
<dbReference type="AlphaFoldDB" id="A0A1H9DKZ2"/>
<gene>
    <name evidence="1" type="ORF">SAMN05444359_10644</name>
</gene>
<sequence length="135" mass="15279">MSLLIKNSSMTPNERAAQLEDRLIDFCVRILNLSEKLPNTYAGQHFCKQIVRSGSAPALLYGEARGAESNSDFRHKISVALKELRETHINLRIIKRKGFLSGERLNGILDENNQLISIFVSIARTLDKKKRGTRI</sequence>
<dbReference type="Pfam" id="PF05635">
    <property type="entry name" value="23S_rRNA_IVP"/>
    <property type="match status" value="1"/>
</dbReference>
<dbReference type="SUPFAM" id="SSF158446">
    <property type="entry name" value="IVS-encoded protein-like"/>
    <property type="match status" value="1"/>
</dbReference>
<reference evidence="2" key="1">
    <citation type="submission" date="2016-10" db="EMBL/GenBank/DDBJ databases">
        <authorList>
            <person name="Varghese N."/>
            <person name="Submissions S."/>
        </authorList>
    </citation>
    <scope>NUCLEOTIDE SEQUENCE [LARGE SCALE GENOMIC DNA]</scope>
    <source>
        <strain evidence="2">DSM 24740</strain>
    </source>
</reference>
<name>A0A1H9DKZ2_9BACT</name>
<organism evidence="1 2">
    <name type="scientific">Neolewinella agarilytica</name>
    <dbReference type="NCBI Taxonomy" id="478744"/>
    <lineage>
        <taxon>Bacteria</taxon>
        <taxon>Pseudomonadati</taxon>
        <taxon>Bacteroidota</taxon>
        <taxon>Saprospiria</taxon>
        <taxon>Saprospirales</taxon>
        <taxon>Lewinellaceae</taxon>
        <taxon>Neolewinella</taxon>
    </lineage>
</organism>
<protein>
    <submittedName>
        <fullName evidence="1">Four helix bundle protein</fullName>
    </submittedName>
</protein>
<dbReference type="InParanoid" id="A0A1H9DKZ2"/>
<dbReference type="EMBL" id="FOFB01000006">
    <property type="protein sequence ID" value="SEQ14089.1"/>
    <property type="molecule type" value="Genomic_DNA"/>
</dbReference>
<dbReference type="PIRSF" id="PIRSF035652">
    <property type="entry name" value="CHP02436"/>
    <property type="match status" value="1"/>
</dbReference>
<dbReference type="InterPro" id="IPR012657">
    <property type="entry name" value="23S_rRNA-intervening_sequence"/>
</dbReference>
<accession>A0A1H9DKZ2</accession>
<keyword evidence="2" id="KW-1185">Reference proteome</keyword>
<dbReference type="Gene3D" id="1.20.1440.60">
    <property type="entry name" value="23S rRNA-intervening sequence"/>
    <property type="match status" value="1"/>
</dbReference>
<evidence type="ECO:0000313" key="2">
    <source>
        <dbReference type="Proteomes" id="UP000199021"/>
    </source>
</evidence>
<dbReference type="NCBIfam" id="TIGR02436">
    <property type="entry name" value="four helix bundle protein"/>
    <property type="match status" value="1"/>
</dbReference>
<dbReference type="Proteomes" id="UP000199021">
    <property type="component" value="Unassembled WGS sequence"/>
</dbReference>